<dbReference type="InterPro" id="IPR036390">
    <property type="entry name" value="WH_DNA-bd_sf"/>
</dbReference>
<proteinExistence type="inferred from homology"/>
<dbReference type="EMBL" id="CP101620">
    <property type="protein sequence ID" value="UTY38987.1"/>
    <property type="molecule type" value="Genomic_DNA"/>
</dbReference>
<dbReference type="InterPro" id="IPR036388">
    <property type="entry name" value="WH-like_DNA-bd_sf"/>
</dbReference>
<dbReference type="Pfam" id="PF07261">
    <property type="entry name" value="DnaB_2"/>
    <property type="match status" value="1"/>
</dbReference>
<dbReference type="PANTHER" id="PTHR37293:SF5">
    <property type="entry name" value="DNA REPLICATION PROTEIN"/>
    <property type="match status" value="1"/>
</dbReference>
<organism evidence="4 5">
    <name type="scientific">Allocoprobacillus halotolerans</name>
    <dbReference type="NCBI Taxonomy" id="2944914"/>
    <lineage>
        <taxon>Bacteria</taxon>
        <taxon>Bacillati</taxon>
        <taxon>Bacillota</taxon>
        <taxon>Erysipelotrichia</taxon>
        <taxon>Erysipelotrichales</taxon>
        <taxon>Erysipelotrichaceae</taxon>
        <taxon>Allocoprobacillus</taxon>
    </lineage>
</organism>
<dbReference type="NCBIfam" id="TIGR01446">
    <property type="entry name" value="DnaD_dom"/>
    <property type="match status" value="1"/>
</dbReference>
<dbReference type="SUPFAM" id="SSF158499">
    <property type="entry name" value="DnaD domain-like"/>
    <property type="match status" value="1"/>
</dbReference>
<feature type="domain" description="DnaB/C C-terminal" evidence="2">
    <location>
        <begin position="109"/>
        <end position="171"/>
    </location>
</feature>
<gene>
    <name evidence="4" type="ORF">NMU03_15615</name>
</gene>
<feature type="domain" description="DnaD N-terminal" evidence="3">
    <location>
        <begin position="15"/>
        <end position="83"/>
    </location>
</feature>
<dbReference type="InterPro" id="IPR053162">
    <property type="entry name" value="DnaD"/>
</dbReference>
<dbReference type="RefSeq" id="WP_290139768.1">
    <property type="nucleotide sequence ID" value="NZ_CP101620.1"/>
</dbReference>
<protein>
    <submittedName>
        <fullName evidence="4">DnaD domain protein</fullName>
    </submittedName>
</protein>
<evidence type="ECO:0000259" key="3">
    <source>
        <dbReference type="Pfam" id="PF21984"/>
    </source>
</evidence>
<dbReference type="Proteomes" id="UP001060112">
    <property type="component" value="Chromosome"/>
</dbReference>
<dbReference type="Gene3D" id="1.10.10.10">
    <property type="entry name" value="Winged helix-like DNA-binding domain superfamily/Winged helix DNA-binding domain"/>
    <property type="match status" value="1"/>
</dbReference>
<evidence type="ECO:0000313" key="5">
    <source>
        <dbReference type="Proteomes" id="UP001060112"/>
    </source>
</evidence>
<dbReference type="InterPro" id="IPR034829">
    <property type="entry name" value="DnaD-like_sf"/>
</dbReference>
<keyword evidence="5" id="KW-1185">Reference proteome</keyword>
<dbReference type="InterPro" id="IPR053843">
    <property type="entry name" value="DnaD_N"/>
</dbReference>
<evidence type="ECO:0000256" key="1">
    <source>
        <dbReference type="ARBA" id="ARBA00093462"/>
    </source>
</evidence>
<dbReference type="Pfam" id="PF21984">
    <property type="entry name" value="DnaD_N"/>
    <property type="match status" value="1"/>
</dbReference>
<dbReference type="Gene3D" id="1.10.10.630">
    <property type="entry name" value="DnaD domain-like"/>
    <property type="match status" value="1"/>
</dbReference>
<comment type="similarity">
    <text evidence="1">Belongs to the DnaB/DnaD family.</text>
</comment>
<name>A0ABY5I4W6_9FIRM</name>
<evidence type="ECO:0000259" key="2">
    <source>
        <dbReference type="Pfam" id="PF07261"/>
    </source>
</evidence>
<dbReference type="PANTHER" id="PTHR37293">
    <property type="entry name" value="PHAGE REPLICATION PROTEIN-RELATED"/>
    <property type="match status" value="1"/>
</dbReference>
<sequence>MMDELLDYRCVDFQKLLILKAKQMHISDQQCYVLLLIMTLDEIGVKPITPSQISKICSLSVQKIDDILMSLVDKHWISRQNGSLNLKPLQRLLLNQNEQTADQDIDLVSIFEDAFGRSLSQREVQLINSLKCQGYDDEMIVDALNESVKSGVITFRYIEKILDNWARYGVTKRYAPSNVSTHQDVEQSIKDYKWWEDHE</sequence>
<accession>A0ABY5I4W6</accession>
<reference evidence="4" key="1">
    <citation type="submission" date="2022-07" db="EMBL/GenBank/DDBJ databases">
        <title>Faecal culturing of patients with breast cancer.</title>
        <authorList>
            <person name="Teng N.M.Y."/>
            <person name="Kiu R."/>
            <person name="Evans R."/>
            <person name="Baker D.J."/>
            <person name="Zenner C."/>
            <person name="Robinson S.D."/>
            <person name="Hall L.J."/>
        </authorList>
    </citation>
    <scope>NUCLEOTIDE SEQUENCE</scope>
    <source>
        <strain evidence="4">LH1062</strain>
    </source>
</reference>
<dbReference type="SUPFAM" id="SSF46785">
    <property type="entry name" value="Winged helix' DNA-binding domain"/>
    <property type="match status" value="1"/>
</dbReference>
<evidence type="ECO:0000313" key="4">
    <source>
        <dbReference type="EMBL" id="UTY38987.1"/>
    </source>
</evidence>
<dbReference type="InterPro" id="IPR006343">
    <property type="entry name" value="DnaB/C_C"/>
</dbReference>